<keyword evidence="2" id="KW-1185">Reference proteome</keyword>
<reference evidence="1 2" key="1">
    <citation type="submission" date="2023-11" db="EMBL/GenBank/DDBJ databases">
        <title>Coraliomargarita sp. nov., isolated from marine algae.</title>
        <authorList>
            <person name="Lee J.K."/>
            <person name="Baek J.H."/>
            <person name="Kim J.M."/>
            <person name="Choi D.G."/>
            <person name="Jeon C.O."/>
        </authorList>
    </citation>
    <scope>NUCLEOTIDE SEQUENCE [LARGE SCALE GENOMIC DNA]</scope>
    <source>
        <strain evidence="1 2">J2-16</strain>
    </source>
</reference>
<proteinExistence type="predicted"/>
<evidence type="ECO:0000313" key="2">
    <source>
        <dbReference type="Proteomes" id="UP001324993"/>
    </source>
</evidence>
<evidence type="ECO:0000313" key="1">
    <source>
        <dbReference type="EMBL" id="WPJ94997.1"/>
    </source>
</evidence>
<gene>
    <name evidence="1" type="ORF">SH580_16335</name>
</gene>
<dbReference type="RefSeq" id="WP_319831899.1">
    <property type="nucleotide sequence ID" value="NZ_CP138858.1"/>
</dbReference>
<sequence>MSKAHVRFLVPLEHWPSDVDPRNPIYSWSGNRFGKFNWIVQTFQRLSHAGYPCEITHDLTEEGIVIAHRDVIPVNYCPGPNQLLVCVVADRPRLPYPQFSILQNPEQAHHWSKTMVCSVDRRILGSESHSYMRYWPQPDLIHRDISRGDLFNHVAFFGLGRNLHPGLVAPSFFNAVHSLGMKWSVVEEKNIGMIILM</sequence>
<accession>A0ABZ0RG56</accession>
<protein>
    <submittedName>
        <fullName evidence="1">Uncharacterized protein</fullName>
    </submittedName>
</protein>
<dbReference type="EMBL" id="CP138858">
    <property type="protein sequence ID" value="WPJ94997.1"/>
    <property type="molecule type" value="Genomic_DNA"/>
</dbReference>
<name>A0ABZ0RG56_9BACT</name>
<dbReference type="Proteomes" id="UP001324993">
    <property type="component" value="Chromosome"/>
</dbReference>
<organism evidence="1 2">
    <name type="scientific">Coraliomargarita algicola</name>
    <dbReference type="NCBI Taxonomy" id="3092156"/>
    <lineage>
        <taxon>Bacteria</taxon>
        <taxon>Pseudomonadati</taxon>
        <taxon>Verrucomicrobiota</taxon>
        <taxon>Opitutia</taxon>
        <taxon>Puniceicoccales</taxon>
        <taxon>Coraliomargaritaceae</taxon>
        <taxon>Coraliomargarita</taxon>
    </lineage>
</organism>